<protein>
    <recommendedName>
        <fullName evidence="5">Secreted protein</fullName>
    </recommendedName>
</protein>
<sequence length="407" mass="45103">MLRSTQVALVVALVAGVSSAPQSVFRPQDRGSFHPSPDLFLDGAGSEHNAETSGTQESSGQPQYTIGKLSTESEGGKDADENTSSKLLPDLSQMKSVDGTEQVGAEAKTYSDSVTKEVDVDSGRKLLGVLPEIPEAPSPVDPKTKQTTEMISEIESILRRVREQYNKGNQPLPALESQDRIDSQAHTPQSLTDFLKFSASQVGNKTQQEDPVIEEARQRYMTAWNEEADRLNAPFMKVNKAWPELGMVYMPTVTEVTDQIKAAESVKQAGQAFMDMWERRHTETNSFPSGVEPMLKIFSNFMGAWSWAQTLEENPDTPEVEPSDQGHVVRKTTDDTIDKRKISRHDGSHLEADGIKGLDSRFEELLSSMFNQRRVQPVFHPSHHSKPQDPLTKLGDKKIKLSCFCGA</sequence>
<comment type="caution">
    <text evidence="3">The sequence shown here is derived from an EMBL/GenBank/DDBJ whole genome shotgun (WGS) entry which is preliminary data.</text>
</comment>
<feature type="signal peptide" evidence="2">
    <location>
        <begin position="1"/>
        <end position="19"/>
    </location>
</feature>
<dbReference type="AlphaFoldDB" id="A0AAW0TLS0"/>
<feature type="region of interest" description="Disordered" evidence="1">
    <location>
        <begin position="314"/>
        <end position="335"/>
    </location>
</feature>
<proteinExistence type="predicted"/>
<evidence type="ECO:0008006" key="5">
    <source>
        <dbReference type="Google" id="ProtNLM"/>
    </source>
</evidence>
<feature type="region of interest" description="Disordered" evidence="1">
    <location>
        <begin position="22"/>
        <end position="112"/>
    </location>
</feature>
<feature type="chain" id="PRO_5043418512" description="Secreted protein" evidence="2">
    <location>
        <begin position="20"/>
        <end position="407"/>
    </location>
</feature>
<evidence type="ECO:0000313" key="4">
    <source>
        <dbReference type="Proteomes" id="UP001487740"/>
    </source>
</evidence>
<evidence type="ECO:0000256" key="1">
    <source>
        <dbReference type="SAM" id="MobiDB-lite"/>
    </source>
</evidence>
<keyword evidence="2" id="KW-0732">Signal</keyword>
<reference evidence="3 4" key="1">
    <citation type="submission" date="2023-03" db="EMBL/GenBank/DDBJ databases">
        <title>High-quality genome of Scylla paramamosain provides insights in environmental adaptation.</title>
        <authorList>
            <person name="Zhang L."/>
        </authorList>
    </citation>
    <scope>NUCLEOTIDE SEQUENCE [LARGE SCALE GENOMIC DNA]</scope>
    <source>
        <strain evidence="3">LZ_2023a</strain>
        <tissue evidence="3">Muscle</tissue>
    </source>
</reference>
<evidence type="ECO:0000313" key="3">
    <source>
        <dbReference type="EMBL" id="KAK8388023.1"/>
    </source>
</evidence>
<name>A0AAW0TLS0_SCYPA</name>
<dbReference type="Proteomes" id="UP001487740">
    <property type="component" value="Unassembled WGS sequence"/>
</dbReference>
<organism evidence="3 4">
    <name type="scientific">Scylla paramamosain</name>
    <name type="common">Mud crab</name>
    <dbReference type="NCBI Taxonomy" id="85552"/>
    <lineage>
        <taxon>Eukaryota</taxon>
        <taxon>Metazoa</taxon>
        <taxon>Ecdysozoa</taxon>
        <taxon>Arthropoda</taxon>
        <taxon>Crustacea</taxon>
        <taxon>Multicrustacea</taxon>
        <taxon>Malacostraca</taxon>
        <taxon>Eumalacostraca</taxon>
        <taxon>Eucarida</taxon>
        <taxon>Decapoda</taxon>
        <taxon>Pleocyemata</taxon>
        <taxon>Brachyura</taxon>
        <taxon>Eubrachyura</taxon>
        <taxon>Portunoidea</taxon>
        <taxon>Portunidae</taxon>
        <taxon>Portuninae</taxon>
        <taxon>Scylla</taxon>
    </lineage>
</organism>
<evidence type="ECO:0000256" key="2">
    <source>
        <dbReference type="SAM" id="SignalP"/>
    </source>
</evidence>
<dbReference type="EMBL" id="JARAKH010000029">
    <property type="protein sequence ID" value="KAK8388023.1"/>
    <property type="molecule type" value="Genomic_DNA"/>
</dbReference>
<feature type="compositionally biased region" description="Polar residues" evidence="1">
    <location>
        <begin position="51"/>
        <end position="73"/>
    </location>
</feature>
<accession>A0AAW0TLS0</accession>
<gene>
    <name evidence="3" type="ORF">O3P69_020127</name>
</gene>
<keyword evidence="4" id="KW-1185">Reference proteome</keyword>